<keyword evidence="1 5" id="KW-0808">Transferase</keyword>
<dbReference type="NCBIfam" id="TIGR03552">
    <property type="entry name" value="F420_cofC"/>
    <property type="match status" value="1"/>
</dbReference>
<dbReference type="PANTHER" id="PTHR40392">
    <property type="entry name" value="2-PHOSPHO-L-LACTATE GUANYLYLTRANSFERASE"/>
    <property type="match status" value="1"/>
</dbReference>
<proteinExistence type="predicted"/>
<evidence type="ECO:0000256" key="3">
    <source>
        <dbReference type="ARBA" id="ARBA00022741"/>
    </source>
</evidence>
<evidence type="ECO:0000313" key="6">
    <source>
        <dbReference type="Proteomes" id="UP000234881"/>
    </source>
</evidence>
<accession>A0A2N5XUS1</accession>
<dbReference type="GO" id="GO:0005525">
    <property type="term" value="F:GTP binding"/>
    <property type="evidence" value="ECO:0007669"/>
    <property type="project" value="UniProtKB-KW"/>
</dbReference>
<keyword evidence="2 5" id="KW-0548">Nucleotidyltransferase</keyword>
<organism evidence="5 6">
    <name type="scientific">Cohaesibacter celericrescens</name>
    <dbReference type="NCBI Taxonomy" id="2067669"/>
    <lineage>
        <taxon>Bacteria</taxon>
        <taxon>Pseudomonadati</taxon>
        <taxon>Pseudomonadota</taxon>
        <taxon>Alphaproteobacteria</taxon>
        <taxon>Hyphomicrobiales</taxon>
        <taxon>Cohaesibacteraceae</taxon>
    </lineage>
</organism>
<gene>
    <name evidence="5" type="primary">cofC</name>
    <name evidence="5" type="ORF">C0081_05130</name>
</gene>
<keyword evidence="4" id="KW-0342">GTP-binding</keyword>
<evidence type="ECO:0000256" key="1">
    <source>
        <dbReference type="ARBA" id="ARBA00022679"/>
    </source>
</evidence>
<protein>
    <submittedName>
        <fullName evidence="5">2-phospho-L-lactate guanylyltransferase</fullName>
    </submittedName>
</protein>
<dbReference type="OrthoDB" id="6334386at2"/>
<dbReference type="SUPFAM" id="SSF53448">
    <property type="entry name" value="Nucleotide-diphospho-sugar transferases"/>
    <property type="match status" value="1"/>
</dbReference>
<keyword evidence="3" id="KW-0547">Nucleotide-binding</keyword>
<comment type="caution">
    <text evidence="5">The sequence shown here is derived from an EMBL/GenBank/DDBJ whole genome shotgun (WGS) entry which is preliminary data.</text>
</comment>
<dbReference type="RefSeq" id="WP_101532736.1">
    <property type="nucleotide sequence ID" value="NZ_JBFHIU010000040.1"/>
</dbReference>
<dbReference type="Pfam" id="PF01983">
    <property type="entry name" value="CofC"/>
    <property type="match status" value="1"/>
</dbReference>
<dbReference type="InterPro" id="IPR002835">
    <property type="entry name" value="CofC"/>
</dbReference>
<sequence length="222" mass="24117">MSVSKERMLLAIPMKDPSDAKTRLGVSLTQKQRGQLALSLFETVVERVQTVLQSMSPEQAQQRHIDIAVVSASPVLQDTAARLGILFFAEGPRSGLSQAVSHLASQAHAQGYSALCVLPGDLADPKLSDLRYLLSYPLDEQKVVICPSGDLGTNALMVPLPSPIDFGYGERSFHLHYHATIEAGMMPVVLPLTSLRMDVDTLVDLQYVPQFHLDAALLGDGR</sequence>
<dbReference type="AlphaFoldDB" id="A0A2N5XUS1"/>
<dbReference type="Proteomes" id="UP000234881">
    <property type="component" value="Unassembled WGS sequence"/>
</dbReference>
<evidence type="ECO:0000313" key="5">
    <source>
        <dbReference type="EMBL" id="PLW78239.1"/>
    </source>
</evidence>
<dbReference type="PANTHER" id="PTHR40392:SF1">
    <property type="entry name" value="2-PHOSPHO-L-LACTATE GUANYLYLTRANSFERASE"/>
    <property type="match status" value="1"/>
</dbReference>
<dbReference type="EMBL" id="PKUQ01000009">
    <property type="protein sequence ID" value="PLW78239.1"/>
    <property type="molecule type" value="Genomic_DNA"/>
</dbReference>
<reference evidence="5 6" key="1">
    <citation type="submission" date="2018-01" db="EMBL/GenBank/DDBJ databases">
        <title>The draft genome sequence of Cohaesibacter sp. H1304.</title>
        <authorList>
            <person name="Wang N.-N."/>
            <person name="Du Z.-J."/>
        </authorList>
    </citation>
    <scope>NUCLEOTIDE SEQUENCE [LARGE SCALE GENOMIC DNA]</scope>
    <source>
        <strain evidence="5 6">H1304</strain>
    </source>
</reference>
<evidence type="ECO:0000256" key="2">
    <source>
        <dbReference type="ARBA" id="ARBA00022695"/>
    </source>
</evidence>
<keyword evidence="6" id="KW-1185">Reference proteome</keyword>
<dbReference type="Gene3D" id="3.90.550.10">
    <property type="entry name" value="Spore Coat Polysaccharide Biosynthesis Protein SpsA, Chain A"/>
    <property type="match status" value="1"/>
</dbReference>
<dbReference type="InterPro" id="IPR029044">
    <property type="entry name" value="Nucleotide-diphossugar_trans"/>
</dbReference>
<dbReference type="GO" id="GO:0043814">
    <property type="term" value="F:phospholactate guanylyltransferase activity"/>
    <property type="evidence" value="ECO:0007669"/>
    <property type="project" value="InterPro"/>
</dbReference>
<evidence type="ECO:0000256" key="4">
    <source>
        <dbReference type="ARBA" id="ARBA00023134"/>
    </source>
</evidence>
<name>A0A2N5XUS1_9HYPH</name>